<proteinExistence type="predicted"/>
<evidence type="ECO:0000313" key="1">
    <source>
        <dbReference type="EMBL" id="CAF1808251.1"/>
    </source>
</evidence>
<name>A0A816JGH3_BRANA</name>
<accession>A0A816JGH3</accession>
<organism evidence="1">
    <name type="scientific">Brassica napus</name>
    <name type="common">Rape</name>
    <dbReference type="NCBI Taxonomy" id="3708"/>
    <lineage>
        <taxon>Eukaryota</taxon>
        <taxon>Viridiplantae</taxon>
        <taxon>Streptophyta</taxon>
        <taxon>Embryophyta</taxon>
        <taxon>Tracheophyta</taxon>
        <taxon>Spermatophyta</taxon>
        <taxon>Magnoliopsida</taxon>
        <taxon>eudicotyledons</taxon>
        <taxon>Gunneridae</taxon>
        <taxon>Pentapetalae</taxon>
        <taxon>rosids</taxon>
        <taxon>malvids</taxon>
        <taxon>Brassicales</taxon>
        <taxon>Brassicaceae</taxon>
        <taxon>Brassiceae</taxon>
        <taxon>Brassica</taxon>
    </lineage>
</organism>
<sequence length="50" mass="5781">MALNLMLLFRCKKILVDQQIWKKGRCDVEDYFDEDNLDKDPTTTASSSAI</sequence>
<gene>
    <name evidence="1" type="ORF">DARMORV10_C04P07620.1</name>
</gene>
<dbReference type="Proteomes" id="UP001295469">
    <property type="component" value="Chromosome C04"/>
</dbReference>
<dbReference type="AlphaFoldDB" id="A0A816JGH3"/>
<reference evidence="1" key="1">
    <citation type="submission" date="2021-01" db="EMBL/GenBank/DDBJ databases">
        <authorList>
            <consortium name="Genoscope - CEA"/>
            <person name="William W."/>
        </authorList>
    </citation>
    <scope>NUCLEOTIDE SEQUENCE</scope>
</reference>
<protein>
    <submittedName>
        <fullName evidence="1">(rape) hypothetical protein</fullName>
    </submittedName>
</protein>
<dbReference type="EMBL" id="HG994368">
    <property type="protein sequence ID" value="CAF1808251.1"/>
    <property type="molecule type" value="Genomic_DNA"/>
</dbReference>